<evidence type="ECO:0000313" key="6">
    <source>
        <dbReference type="Proteomes" id="UP000447873"/>
    </source>
</evidence>
<proteinExistence type="predicted"/>
<evidence type="ECO:0000256" key="2">
    <source>
        <dbReference type="SAM" id="MobiDB-lite"/>
    </source>
</evidence>
<dbReference type="EMBL" id="WNWS01000330">
    <property type="protein sequence ID" value="KAE9970447.1"/>
    <property type="molecule type" value="Genomic_DNA"/>
</dbReference>
<dbReference type="Proteomes" id="UP000433883">
    <property type="component" value="Unassembled WGS sequence"/>
</dbReference>
<dbReference type="OrthoDB" id="3928678at2759"/>
<reference evidence="3 5" key="1">
    <citation type="submission" date="2019-11" db="EMBL/GenBank/DDBJ databases">
        <title>Venturia inaequalis Genome Resource.</title>
        <authorList>
            <person name="Lichtner F.J."/>
        </authorList>
    </citation>
    <scope>NUCLEOTIDE SEQUENCE [LARGE SCALE GENOMIC DNA]</scope>
    <source>
        <strain evidence="4 6">120213</strain>
        <strain evidence="3">Bline_iso_100314</strain>
    </source>
</reference>
<evidence type="ECO:0000313" key="4">
    <source>
        <dbReference type="EMBL" id="KAE9970447.1"/>
    </source>
</evidence>
<dbReference type="AlphaFoldDB" id="A0A8H3U6Z3"/>
<dbReference type="Proteomes" id="UP000447873">
    <property type="component" value="Unassembled WGS sequence"/>
</dbReference>
<feature type="coiled-coil region" evidence="1">
    <location>
        <begin position="107"/>
        <end position="163"/>
    </location>
</feature>
<evidence type="ECO:0000256" key="1">
    <source>
        <dbReference type="SAM" id="Coils"/>
    </source>
</evidence>
<sequence>METARSQSTRGSMLDMSLLGYSKGDPTRAASRVSFAGKLDTSRLPDPGPLKSCAPPRTVYSWMYDKPISLPPAKRASKCMSSPCYALEERPSSGLGRDALLNRQQRYKSWADQIEREEENIKKNNEDRVLTALDEPKMTKAEKRQSASMLKEAERCLKEAQERNMGQDPEEVAITGRQQRYMYEGMAKRFAEVIELMDANSLMLKEPVFRDYVYLLCDSDDLIVQEMKNIEKTKKDIWAKKYALHHLLYELHQYEQNGGRDDESEYEEPAPTPRRKPLGVSIKEISANLQVDSESDEE</sequence>
<dbReference type="EMBL" id="WNWQ01000752">
    <property type="protein sequence ID" value="KAE9964038.1"/>
    <property type="molecule type" value="Genomic_DNA"/>
</dbReference>
<evidence type="ECO:0000313" key="5">
    <source>
        <dbReference type="Proteomes" id="UP000433883"/>
    </source>
</evidence>
<feature type="compositionally biased region" description="Polar residues" evidence="2">
    <location>
        <begin position="1"/>
        <end position="11"/>
    </location>
</feature>
<accession>A0A8H3U6Z3</accession>
<feature type="region of interest" description="Disordered" evidence="2">
    <location>
        <begin position="256"/>
        <end position="279"/>
    </location>
</feature>
<gene>
    <name evidence="3" type="ORF">BLS_008708</name>
    <name evidence="4" type="ORF">EG328_006274</name>
</gene>
<protein>
    <submittedName>
        <fullName evidence="3">Uncharacterized protein</fullName>
    </submittedName>
</protein>
<keyword evidence="1" id="KW-0175">Coiled coil</keyword>
<feature type="region of interest" description="Disordered" evidence="2">
    <location>
        <begin position="1"/>
        <end position="28"/>
    </location>
</feature>
<name>A0A8H3U6Z3_VENIN</name>
<evidence type="ECO:0000313" key="3">
    <source>
        <dbReference type="EMBL" id="KAE9964038.1"/>
    </source>
</evidence>
<comment type="caution">
    <text evidence="3">The sequence shown here is derived from an EMBL/GenBank/DDBJ whole genome shotgun (WGS) entry which is preliminary data.</text>
</comment>
<organism evidence="3 5">
    <name type="scientific">Venturia inaequalis</name>
    <name type="common">Apple scab fungus</name>
    <dbReference type="NCBI Taxonomy" id="5025"/>
    <lineage>
        <taxon>Eukaryota</taxon>
        <taxon>Fungi</taxon>
        <taxon>Dikarya</taxon>
        <taxon>Ascomycota</taxon>
        <taxon>Pezizomycotina</taxon>
        <taxon>Dothideomycetes</taxon>
        <taxon>Pleosporomycetidae</taxon>
        <taxon>Venturiales</taxon>
        <taxon>Venturiaceae</taxon>
        <taxon>Venturia</taxon>
    </lineage>
</organism>